<dbReference type="Proteomes" id="UP000324800">
    <property type="component" value="Unassembled WGS sequence"/>
</dbReference>
<gene>
    <name evidence="1" type="ORF">EZS28_028694</name>
</gene>
<reference evidence="1 2" key="1">
    <citation type="submission" date="2019-03" db="EMBL/GenBank/DDBJ databases">
        <title>Single cell metagenomics reveals metabolic interactions within the superorganism composed of flagellate Streblomastix strix and complex community of Bacteroidetes bacteria on its surface.</title>
        <authorList>
            <person name="Treitli S.C."/>
            <person name="Kolisko M."/>
            <person name="Husnik F."/>
            <person name="Keeling P."/>
            <person name="Hampl V."/>
        </authorList>
    </citation>
    <scope>NUCLEOTIDE SEQUENCE [LARGE SCALE GENOMIC DNA]</scope>
    <source>
        <strain evidence="1">ST1C</strain>
    </source>
</reference>
<evidence type="ECO:0000313" key="2">
    <source>
        <dbReference type="Proteomes" id="UP000324800"/>
    </source>
</evidence>
<proteinExistence type="predicted"/>
<sequence>RAIVNVAPVNYGLASSLNIENSVQVDDELVLGLECVTYIDIYALPLYVVTYPHANDSYTPRTNDCLIAYSTGGVVDPIFHTPSLSVGSALQPPIACGNYVGKKSPMSDVDPLASRIQLSVPPVLINLSAQIAQVNYSYPVTV</sequence>
<feature type="non-terminal residue" evidence="1">
    <location>
        <position position="1"/>
    </location>
</feature>
<accession>A0A5J4UZ56</accession>
<protein>
    <submittedName>
        <fullName evidence="1">Uncharacterized protein</fullName>
    </submittedName>
</protein>
<comment type="caution">
    <text evidence="1">The sequence shown here is derived from an EMBL/GenBank/DDBJ whole genome shotgun (WGS) entry which is preliminary data.</text>
</comment>
<organism evidence="1 2">
    <name type="scientific">Streblomastix strix</name>
    <dbReference type="NCBI Taxonomy" id="222440"/>
    <lineage>
        <taxon>Eukaryota</taxon>
        <taxon>Metamonada</taxon>
        <taxon>Preaxostyla</taxon>
        <taxon>Oxymonadida</taxon>
        <taxon>Streblomastigidae</taxon>
        <taxon>Streblomastix</taxon>
    </lineage>
</organism>
<dbReference type="EMBL" id="SNRW01010994">
    <property type="protein sequence ID" value="KAA6375779.1"/>
    <property type="molecule type" value="Genomic_DNA"/>
</dbReference>
<name>A0A5J4UZ56_9EUKA</name>
<evidence type="ECO:0000313" key="1">
    <source>
        <dbReference type="EMBL" id="KAA6375779.1"/>
    </source>
</evidence>
<dbReference type="AlphaFoldDB" id="A0A5J4UZ56"/>